<evidence type="ECO:0000256" key="1">
    <source>
        <dbReference type="SAM" id="MobiDB-lite"/>
    </source>
</evidence>
<comment type="caution">
    <text evidence="2">The sequence shown here is derived from an EMBL/GenBank/DDBJ whole genome shotgun (WGS) entry which is preliminary data.</text>
</comment>
<evidence type="ECO:0000313" key="2">
    <source>
        <dbReference type="EMBL" id="GGL03431.1"/>
    </source>
</evidence>
<protein>
    <submittedName>
        <fullName evidence="2">Uncharacterized protein</fullName>
    </submittedName>
</protein>
<reference evidence="2" key="1">
    <citation type="journal article" date="2014" name="Int. J. Syst. Evol. Microbiol.">
        <title>Complete genome sequence of Corynebacterium casei LMG S-19264T (=DSM 44701T), isolated from a smear-ripened cheese.</title>
        <authorList>
            <consortium name="US DOE Joint Genome Institute (JGI-PGF)"/>
            <person name="Walter F."/>
            <person name="Albersmeier A."/>
            <person name="Kalinowski J."/>
            <person name="Ruckert C."/>
        </authorList>
    </citation>
    <scope>NUCLEOTIDE SEQUENCE</scope>
    <source>
        <strain evidence="2">JCM 13064</strain>
    </source>
</reference>
<feature type="compositionally biased region" description="Low complexity" evidence="1">
    <location>
        <begin position="9"/>
        <end position="24"/>
    </location>
</feature>
<proteinExistence type="predicted"/>
<evidence type="ECO:0000313" key="3">
    <source>
        <dbReference type="Proteomes" id="UP000645217"/>
    </source>
</evidence>
<accession>A0A917RF67</accession>
<name>A0A917RF67_9ACTN</name>
<organism evidence="2 3">
    <name type="scientific">Sphaerisporangium melleum</name>
    <dbReference type="NCBI Taxonomy" id="321316"/>
    <lineage>
        <taxon>Bacteria</taxon>
        <taxon>Bacillati</taxon>
        <taxon>Actinomycetota</taxon>
        <taxon>Actinomycetes</taxon>
        <taxon>Streptosporangiales</taxon>
        <taxon>Streptosporangiaceae</taxon>
        <taxon>Sphaerisporangium</taxon>
    </lineage>
</organism>
<feature type="region of interest" description="Disordered" evidence="1">
    <location>
        <begin position="1"/>
        <end position="44"/>
    </location>
</feature>
<keyword evidence="3" id="KW-1185">Reference proteome</keyword>
<dbReference type="EMBL" id="BMNT01000031">
    <property type="protein sequence ID" value="GGL03431.1"/>
    <property type="molecule type" value="Genomic_DNA"/>
</dbReference>
<dbReference type="AlphaFoldDB" id="A0A917RF67"/>
<reference evidence="2" key="2">
    <citation type="submission" date="2020-09" db="EMBL/GenBank/DDBJ databases">
        <authorList>
            <person name="Sun Q."/>
            <person name="Ohkuma M."/>
        </authorList>
    </citation>
    <scope>NUCLEOTIDE SEQUENCE</scope>
    <source>
        <strain evidence="2">JCM 13064</strain>
    </source>
</reference>
<feature type="region of interest" description="Disordered" evidence="1">
    <location>
        <begin position="57"/>
        <end position="78"/>
    </location>
</feature>
<gene>
    <name evidence="2" type="ORF">GCM10007964_51930</name>
</gene>
<dbReference type="Proteomes" id="UP000645217">
    <property type="component" value="Unassembled WGS sequence"/>
</dbReference>
<sequence>MCRILGQVVPTGPATLPGAPGVPLDPVSGPEAPAPPAGPDRLVPSAALVGPVAVGRLDGSERRARSGSPVRPVGSDGG</sequence>